<reference evidence="2 3" key="1">
    <citation type="submission" date="2017-07" db="EMBL/GenBank/DDBJ databases">
        <title>Niveispirillum cyanobacteriorum sp. nov., isolated from cyanobacterial aggregates in a eutrophic lake.</title>
        <authorList>
            <person name="Cai H."/>
        </authorList>
    </citation>
    <scope>NUCLEOTIDE SEQUENCE [LARGE SCALE GENOMIC DNA]</scope>
    <source>
        <strain evidence="3">TH1-14</strain>
    </source>
</reference>
<feature type="domain" description="Ribbon-helix-helix" evidence="1">
    <location>
        <begin position="25"/>
        <end position="88"/>
    </location>
</feature>
<protein>
    <recommendedName>
        <fullName evidence="1">Ribbon-helix-helix domain-containing protein</fullName>
    </recommendedName>
</protein>
<dbReference type="OrthoDB" id="8479603at2"/>
<dbReference type="Pfam" id="PF13467">
    <property type="entry name" value="RHH_4"/>
    <property type="match status" value="1"/>
</dbReference>
<comment type="caution">
    <text evidence="2">The sequence shown here is derived from an EMBL/GenBank/DDBJ whole genome shotgun (WGS) entry which is preliminary data.</text>
</comment>
<dbReference type="EMBL" id="NOXU01000015">
    <property type="protein sequence ID" value="OYQ37385.1"/>
    <property type="molecule type" value="Genomic_DNA"/>
</dbReference>
<evidence type="ECO:0000313" key="2">
    <source>
        <dbReference type="EMBL" id="OYQ37385.1"/>
    </source>
</evidence>
<gene>
    <name evidence="2" type="ORF">CHU95_01445</name>
</gene>
<dbReference type="AlphaFoldDB" id="A0A255Z921"/>
<dbReference type="InterPro" id="IPR038268">
    <property type="entry name" value="RHH_sf"/>
</dbReference>
<dbReference type="Gene3D" id="1.10.3990.20">
    <property type="entry name" value="protein bp1543"/>
    <property type="match status" value="1"/>
</dbReference>
<evidence type="ECO:0000259" key="1">
    <source>
        <dbReference type="Pfam" id="PF13467"/>
    </source>
</evidence>
<dbReference type="RefSeq" id="WP_094453002.1">
    <property type="nucleotide sequence ID" value="NZ_NOXU01000015.1"/>
</dbReference>
<evidence type="ECO:0000313" key="3">
    <source>
        <dbReference type="Proteomes" id="UP000216998"/>
    </source>
</evidence>
<accession>A0A255Z921</accession>
<organism evidence="2 3">
    <name type="scientific">Niveispirillum lacus</name>
    <dbReference type="NCBI Taxonomy" id="1981099"/>
    <lineage>
        <taxon>Bacteria</taxon>
        <taxon>Pseudomonadati</taxon>
        <taxon>Pseudomonadota</taxon>
        <taxon>Alphaproteobacteria</taxon>
        <taxon>Rhodospirillales</taxon>
        <taxon>Azospirillaceae</taxon>
        <taxon>Niveispirillum</taxon>
    </lineage>
</organism>
<keyword evidence="3" id="KW-1185">Reference proteome</keyword>
<name>A0A255Z921_9PROT</name>
<dbReference type="Proteomes" id="UP000216998">
    <property type="component" value="Unassembled WGS sequence"/>
</dbReference>
<dbReference type="InterPro" id="IPR027373">
    <property type="entry name" value="RHH_dom"/>
</dbReference>
<proteinExistence type="predicted"/>
<sequence>MNAPQSKNDITVYEPHDLEVDGQLISHNVWVDGHRTSVRLEAVMWQALHEIAEREALSIHQVITIVSRRQHQNASLTATIRAFLVAYYRAVSRGVSTLLLRDAPDLPADMRI</sequence>